<name>A0ABU6H986_9BACI</name>
<evidence type="ECO:0000313" key="2">
    <source>
        <dbReference type="EMBL" id="MEC0487195.1"/>
    </source>
</evidence>
<gene>
    <name evidence="2" type="ORF">P8828_20795</name>
</gene>
<comment type="caution">
    <text evidence="2">The sequence shown here is derived from an EMBL/GenBank/DDBJ whole genome shotgun (WGS) entry which is preliminary data.</text>
</comment>
<dbReference type="Gene3D" id="1.10.260.40">
    <property type="entry name" value="lambda repressor-like DNA-binding domains"/>
    <property type="match status" value="1"/>
</dbReference>
<dbReference type="InterPro" id="IPR010982">
    <property type="entry name" value="Lambda_DNA-bd_dom_sf"/>
</dbReference>
<dbReference type="SUPFAM" id="SSF47413">
    <property type="entry name" value="lambda repressor-like DNA-binding domains"/>
    <property type="match status" value="1"/>
</dbReference>
<keyword evidence="3" id="KW-1185">Reference proteome</keyword>
<sequence length="132" mass="15222">MKKIVLRIDDLIGKHGLNQEKFADKVKIRPAAVSKLVRNHVDRISIDHLERIVNAFNLGNINDIIQIVDDNNNKKTKQKLTNESNLEQPKQTLTTKYLFRNFVVKHNQTEITKDELSVMLACLEAYRQAKNG</sequence>
<dbReference type="PROSITE" id="PS50943">
    <property type="entry name" value="HTH_CROC1"/>
    <property type="match status" value="1"/>
</dbReference>
<dbReference type="EMBL" id="JARRTL010000027">
    <property type="protein sequence ID" value="MEC0487195.1"/>
    <property type="molecule type" value="Genomic_DNA"/>
</dbReference>
<dbReference type="InterPro" id="IPR001387">
    <property type="entry name" value="Cro/C1-type_HTH"/>
</dbReference>
<proteinExistence type="predicted"/>
<dbReference type="RefSeq" id="WP_082634711.1">
    <property type="nucleotide sequence ID" value="NZ_JARRTL010000027.1"/>
</dbReference>
<accession>A0ABU6H986</accession>
<dbReference type="Proteomes" id="UP001341297">
    <property type="component" value="Unassembled WGS sequence"/>
</dbReference>
<dbReference type="Pfam" id="PF13443">
    <property type="entry name" value="HTH_26"/>
    <property type="match status" value="1"/>
</dbReference>
<feature type="domain" description="HTH cro/C1-type" evidence="1">
    <location>
        <begin position="14"/>
        <end position="64"/>
    </location>
</feature>
<evidence type="ECO:0000313" key="3">
    <source>
        <dbReference type="Proteomes" id="UP001341297"/>
    </source>
</evidence>
<dbReference type="SMART" id="SM00530">
    <property type="entry name" value="HTH_XRE"/>
    <property type="match status" value="1"/>
</dbReference>
<protein>
    <submittedName>
        <fullName evidence="2">Helix-turn-helix transcriptional regulator</fullName>
    </submittedName>
</protein>
<evidence type="ECO:0000259" key="1">
    <source>
        <dbReference type="PROSITE" id="PS50943"/>
    </source>
</evidence>
<reference evidence="2 3" key="1">
    <citation type="submission" date="2023-03" db="EMBL/GenBank/DDBJ databases">
        <title>Agriculturally important microbes genome sequencing.</title>
        <authorList>
            <person name="Dunlap C."/>
        </authorList>
    </citation>
    <scope>NUCLEOTIDE SEQUENCE [LARGE SCALE GENOMIC DNA]</scope>
    <source>
        <strain evidence="2 3">CBP-3203</strain>
    </source>
</reference>
<organism evidence="2 3">
    <name type="scientific">Bacillus glycinifermentans</name>
    <dbReference type="NCBI Taxonomy" id="1664069"/>
    <lineage>
        <taxon>Bacteria</taxon>
        <taxon>Bacillati</taxon>
        <taxon>Bacillota</taxon>
        <taxon>Bacilli</taxon>
        <taxon>Bacillales</taxon>
        <taxon>Bacillaceae</taxon>
        <taxon>Bacillus</taxon>
    </lineage>
</organism>